<evidence type="ECO:0000256" key="2">
    <source>
        <dbReference type="ARBA" id="ARBA00001946"/>
    </source>
</evidence>
<evidence type="ECO:0000256" key="10">
    <source>
        <dbReference type="ARBA" id="ARBA00023125"/>
    </source>
</evidence>
<protein>
    <recommendedName>
        <fullName evidence="4">DNA topoisomerase (ATP-hydrolyzing)</fullName>
        <ecNumber evidence="4">5.6.2.2</ecNumber>
    </recommendedName>
</protein>
<evidence type="ECO:0000256" key="3">
    <source>
        <dbReference type="ARBA" id="ARBA00010708"/>
    </source>
</evidence>
<evidence type="ECO:0000259" key="16">
    <source>
        <dbReference type="Pfam" id="PF02518"/>
    </source>
</evidence>
<dbReference type="InterPro" id="IPR002288">
    <property type="entry name" value="DNA_gyrase_B_C"/>
</dbReference>
<feature type="domain" description="DNA gyrase B subunit C-terminal" evidence="14">
    <location>
        <begin position="583"/>
        <end position="642"/>
    </location>
</feature>
<gene>
    <name evidence="17" type="ORF">WRP3_102</name>
</gene>
<keyword evidence="7" id="KW-0067">ATP-binding</keyword>
<feature type="domain" description="Histidine kinase/HSP90-like ATPase" evidence="16">
    <location>
        <begin position="32"/>
        <end position="172"/>
    </location>
</feature>
<evidence type="ECO:0000313" key="18">
    <source>
        <dbReference type="Proteomes" id="UP000032686"/>
    </source>
</evidence>
<keyword evidence="6" id="KW-0547">Nucleotide-binding</keyword>
<organism evidence="17 18">
    <name type="scientific">Lactococcus phage WRP3</name>
    <dbReference type="NCBI Taxonomy" id="1560313"/>
    <lineage>
        <taxon>Viruses</taxon>
        <taxon>Duplodnaviria</taxon>
        <taxon>Heunggongvirae</taxon>
        <taxon>Uroviricota</taxon>
        <taxon>Caudoviricetes</taxon>
        <taxon>Audreyjarvisvirus</taxon>
        <taxon>Audreyjarvisvirus WRP3</taxon>
    </lineage>
</organism>
<evidence type="ECO:0000256" key="6">
    <source>
        <dbReference type="ARBA" id="ARBA00022741"/>
    </source>
</evidence>
<dbReference type="SUPFAM" id="SSF54211">
    <property type="entry name" value="Ribosomal protein S5 domain 2-like"/>
    <property type="match status" value="1"/>
</dbReference>
<sequence>MVLTLTEKIRKLSNRDQAREKIAVWYGSADNYQHGLKELLANATDEIINNFEEGTITVKLSEDGSTVTVTDTGRGIPISGETDGIPNYELLFLTLFAGTKYGDSGVTNGTYTGSNGVGTTVLNYTSVLFEVTSVINGIKYHIKFTNGGEVTEELTEEKTNDIDGTTVTFSLDPTVYTKTIFKDEDVREIAHRYAVSSNKITVDYIHGETELKYHYTDLKEYYSELTSAFNTSGIVFGDLVEYQDTITSNQHDVFTSHEELTSLSIALSTSTTPTQESYLNLNYLPNGGKINEGIINGIKLYVNKYCRTNNLFPKKVNSFSDSDITESFSFVAVMFSNNVEFANQTKFSTNKELYKEVAKRRVTQILEVTEIEDPKNFKDIINHLLLVQKENTVNAKHKEKLKKKLTEKVDSMSNRIDKLVDSRIHGEEAELYLAEGDSAHGSVVLARDSKFQASMPMGGKFLNVEKAMNIEDIVNNETVMNVIKALGCGIDLGKKQKDLPKFDIEKLRYGKIICASDEDPDGAQIQCLIITLFYKLMPEIIHTGRLYLAQTPLFEIKLKDDSVLYAYTDEGRDKILKEQGNKVVQYSRSKGLGELDAHVMAETAMNPETRHLTRVTIEDAKEAEQAIVDWMGNDVSNRKVFISRNLNKFIKEGLE</sequence>
<dbReference type="Gene3D" id="3.30.230.10">
    <property type="match status" value="1"/>
</dbReference>
<reference evidence="17 18" key="1">
    <citation type="journal article" date="2015" name="Appl. Environ. Microbiol.">
        <title>Lactococcal 949 group phages recognize a carbohydrate receptor on the host cell surface.</title>
        <authorList>
            <person name="Mahony J."/>
            <person name="Randazzo W."/>
            <person name="Neve H."/>
            <person name="Settanni L."/>
            <person name="van Sinderen D."/>
        </authorList>
    </citation>
    <scope>NUCLEOTIDE SEQUENCE [LARGE SCALE GENOMIC DNA]</scope>
    <source>
        <strain evidence="17">WRP3</strain>
    </source>
</reference>
<evidence type="ECO:0000256" key="4">
    <source>
        <dbReference type="ARBA" id="ARBA00012895"/>
    </source>
</evidence>
<dbReference type="Pfam" id="PF02518">
    <property type="entry name" value="HATPase_c"/>
    <property type="match status" value="1"/>
</dbReference>
<dbReference type="PANTHER" id="PTHR45866">
    <property type="entry name" value="DNA GYRASE/TOPOISOMERASE SUBUNIT B"/>
    <property type="match status" value="1"/>
</dbReference>
<dbReference type="GO" id="GO:0003918">
    <property type="term" value="F:DNA topoisomerase type II (double strand cut, ATP-hydrolyzing) activity"/>
    <property type="evidence" value="ECO:0007669"/>
    <property type="project" value="UniProtKB-EC"/>
</dbReference>
<dbReference type="EC" id="5.6.2.2" evidence="4"/>
<dbReference type="InterPro" id="IPR036890">
    <property type="entry name" value="HATPase_C_sf"/>
</dbReference>
<dbReference type="InterPro" id="IPR013759">
    <property type="entry name" value="Topo_IIA_B_C"/>
</dbReference>
<comment type="catalytic activity">
    <reaction evidence="1">
        <text>ATP-dependent breakage, passage and rejoining of double-stranded DNA.</text>
        <dbReference type="EC" id="5.6.2.2"/>
    </reaction>
</comment>
<dbReference type="OrthoDB" id="1118at10239"/>
<dbReference type="GO" id="GO:0003677">
    <property type="term" value="F:DNA binding"/>
    <property type="evidence" value="ECO:0007669"/>
    <property type="project" value="UniProtKB-KW"/>
</dbReference>
<dbReference type="PANTHER" id="PTHR45866:SF1">
    <property type="entry name" value="DNA GYRASE SUBUNIT B, MITOCHONDRIAL"/>
    <property type="match status" value="1"/>
</dbReference>
<keyword evidence="18" id="KW-1185">Reference proteome</keyword>
<dbReference type="EMBL" id="KM677185">
    <property type="protein sequence ID" value="AIX12605.1"/>
    <property type="molecule type" value="Genomic_DNA"/>
</dbReference>
<dbReference type="GO" id="GO:0046872">
    <property type="term" value="F:metal ion binding"/>
    <property type="evidence" value="ECO:0007669"/>
    <property type="project" value="UniProtKB-KW"/>
</dbReference>
<evidence type="ECO:0000256" key="9">
    <source>
        <dbReference type="ARBA" id="ARBA00023029"/>
    </source>
</evidence>
<dbReference type="Pfam" id="PF00986">
    <property type="entry name" value="DNA_gyraseB_C"/>
    <property type="match status" value="1"/>
</dbReference>
<dbReference type="InterPro" id="IPR014721">
    <property type="entry name" value="Ribsml_uS5_D2-typ_fold_subgr"/>
</dbReference>
<keyword evidence="8" id="KW-0460">Magnesium</keyword>
<dbReference type="Pfam" id="PF01751">
    <property type="entry name" value="Toprim"/>
    <property type="match status" value="1"/>
</dbReference>
<dbReference type="InterPro" id="IPR013506">
    <property type="entry name" value="Topo_IIA_bsu_dom2"/>
</dbReference>
<keyword evidence="9" id="KW-0799">Topoisomerase</keyword>
<dbReference type="Gene3D" id="3.30.565.10">
    <property type="entry name" value="Histidine kinase-like ATPase, C-terminal domain"/>
    <property type="match status" value="1"/>
</dbReference>
<proteinExistence type="inferred from homology"/>
<evidence type="ECO:0000256" key="8">
    <source>
        <dbReference type="ARBA" id="ARBA00022842"/>
    </source>
</evidence>
<dbReference type="PRINTS" id="PR01159">
    <property type="entry name" value="DNAGYRASEB"/>
</dbReference>
<dbReference type="Gene3D" id="3.40.50.670">
    <property type="match status" value="1"/>
</dbReference>
<dbReference type="InterPro" id="IPR001241">
    <property type="entry name" value="Topo_IIA"/>
</dbReference>
<evidence type="ECO:0000256" key="11">
    <source>
        <dbReference type="ARBA" id="ARBA00023235"/>
    </source>
</evidence>
<dbReference type="InterPro" id="IPR006171">
    <property type="entry name" value="TOPRIM_dom"/>
</dbReference>
<evidence type="ECO:0000256" key="1">
    <source>
        <dbReference type="ARBA" id="ARBA00000185"/>
    </source>
</evidence>
<dbReference type="SMART" id="SM00433">
    <property type="entry name" value="TOP2c"/>
    <property type="match status" value="1"/>
</dbReference>
<comment type="cofactor">
    <cofactor evidence="2">
        <name>Mg(2+)</name>
        <dbReference type="ChEBI" id="CHEBI:18420"/>
    </cofactor>
</comment>
<name>A0A0D3MSV7_9CAUD</name>
<keyword evidence="5" id="KW-0479">Metal-binding</keyword>
<dbReference type="InterPro" id="IPR020568">
    <property type="entry name" value="Ribosomal_Su5_D2-typ_SF"/>
</dbReference>
<dbReference type="GO" id="GO:0005524">
    <property type="term" value="F:ATP binding"/>
    <property type="evidence" value="ECO:0007669"/>
    <property type="project" value="UniProtKB-KW"/>
</dbReference>
<keyword evidence="10" id="KW-0238">DNA-binding</keyword>
<feature type="domain" description="Toprim" evidence="15">
    <location>
        <begin position="430"/>
        <end position="550"/>
    </location>
</feature>
<dbReference type="SUPFAM" id="SSF56719">
    <property type="entry name" value="Type II DNA topoisomerase"/>
    <property type="match status" value="1"/>
</dbReference>
<dbReference type="InterPro" id="IPR003594">
    <property type="entry name" value="HATPase_dom"/>
</dbReference>
<feature type="domain" description="DNA topoisomerase type IIA subunit B" evidence="13">
    <location>
        <begin position="245"/>
        <end position="399"/>
    </location>
</feature>
<evidence type="ECO:0000256" key="7">
    <source>
        <dbReference type="ARBA" id="ARBA00022840"/>
    </source>
</evidence>
<dbReference type="InterPro" id="IPR018522">
    <property type="entry name" value="TopoIIA_CS"/>
</dbReference>
<dbReference type="InterPro" id="IPR000565">
    <property type="entry name" value="Topo_IIA_B"/>
</dbReference>
<accession>A0A0D3MSV7</accession>
<dbReference type="KEGG" id="vg:24722368"/>
<dbReference type="GeneID" id="24722368"/>
<dbReference type="InterPro" id="IPR013760">
    <property type="entry name" value="Topo_IIA-like_dom_sf"/>
</dbReference>
<evidence type="ECO:0000313" key="17">
    <source>
        <dbReference type="EMBL" id="AIX12605.1"/>
    </source>
</evidence>
<evidence type="ECO:0000256" key="12">
    <source>
        <dbReference type="SAM" id="Coils"/>
    </source>
</evidence>
<comment type="similarity">
    <text evidence="3">Belongs to the type II topoisomerase GyrB family.</text>
</comment>
<evidence type="ECO:0000259" key="13">
    <source>
        <dbReference type="Pfam" id="PF00204"/>
    </source>
</evidence>
<dbReference type="RefSeq" id="YP_009147759.1">
    <property type="nucleotide sequence ID" value="NC_027341.1"/>
</dbReference>
<dbReference type="PRINTS" id="PR00418">
    <property type="entry name" value="TPI2FAMILY"/>
</dbReference>
<dbReference type="SUPFAM" id="SSF55874">
    <property type="entry name" value="ATPase domain of HSP90 chaperone/DNA topoisomerase II/histidine kinase"/>
    <property type="match status" value="1"/>
</dbReference>
<feature type="coiled-coil region" evidence="12">
    <location>
        <begin position="395"/>
        <end position="422"/>
    </location>
</feature>
<dbReference type="GO" id="GO:0006265">
    <property type="term" value="P:DNA topological change"/>
    <property type="evidence" value="ECO:0007669"/>
    <property type="project" value="InterPro"/>
</dbReference>
<evidence type="ECO:0000259" key="15">
    <source>
        <dbReference type="Pfam" id="PF01751"/>
    </source>
</evidence>
<keyword evidence="11" id="KW-0413">Isomerase</keyword>
<dbReference type="Pfam" id="PF00204">
    <property type="entry name" value="DNA_gyraseB"/>
    <property type="match status" value="1"/>
</dbReference>
<evidence type="ECO:0000259" key="14">
    <source>
        <dbReference type="Pfam" id="PF00986"/>
    </source>
</evidence>
<keyword evidence="12" id="KW-0175">Coiled coil</keyword>
<dbReference type="Proteomes" id="UP000032686">
    <property type="component" value="Segment"/>
</dbReference>
<dbReference type="PROSITE" id="PS00177">
    <property type="entry name" value="TOPOISOMERASE_II"/>
    <property type="match status" value="1"/>
</dbReference>
<evidence type="ECO:0000256" key="5">
    <source>
        <dbReference type="ARBA" id="ARBA00022723"/>
    </source>
</evidence>